<protein>
    <submittedName>
        <fullName evidence="1">17117_t:CDS:1</fullName>
    </submittedName>
</protein>
<gene>
    <name evidence="1" type="ORF">SPELUC_LOCUS16197</name>
</gene>
<organism evidence="1 2">
    <name type="scientific">Cetraspora pellucida</name>
    <dbReference type="NCBI Taxonomy" id="1433469"/>
    <lineage>
        <taxon>Eukaryota</taxon>
        <taxon>Fungi</taxon>
        <taxon>Fungi incertae sedis</taxon>
        <taxon>Mucoromycota</taxon>
        <taxon>Glomeromycotina</taxon>
        <taxon>Glomeromycetes</taxon>
        <taxon>Diversisporales</taxon>
        <taxon>Gigasporaceae</taxon>
        <taxon>Cetraspora</taxon>
    </lineage>
</organism>
<keyword evidence="2" id="KW-1185">Reference proteome</keyword>
<proteinExistence type="predicted"/>
<accession>A0ACA9R5H1</accession>
<dbReference type="Proteomes" id="UP000789366">
    <property type="component" value="Unassembled WGS sequence"/>
</dbReference>
<reference evidence="1" key="1">
    <citation type="submission" date="2021-06" db="EMBL/GenBank/DDBJ databases">
        <authorList>
            <person name="Kallberg Y."/>
            <person name="Tangrot J."/>
            <person name="Rosling A."/>
        </authorList>
    </citation>
    <scope>NUCLEOTIDE SEQUENCE</scope>
    <source>
        <strain evidence="1">28 12/20/2015</strain>
    </source>
</reference>
<feature type="non-terminal residue" evidence="1">
    <location>
        <position position="136"/>
    </location>
</feature>
<sequence>NGIECEYSIIKTKEKFNELEKLGLSAYVAQLEYTSNKNVHVQAYCQFNKRKTKKDAKNMFKNQSMSFPEDMKGDTQANIYYAKKKYNKCESHKKNECKCHYKEDKNYICKVCTSKCPERTISRIEGLPSSVGPFEF</sequence>
<comment type="caution">
    <text evidence="1">The sequence shown here is derived from an EMBL/GenBank/DDBJ whole genome shotgun (WGS) entry which is preliminary data.</text>
</comment>
<name>A0ACA9R5H1_9GLOM</name>
<dbReference type="EMBL" id="CAJVPW010058437">
    <property type="protein sequence ID" value="CAG8778075.1"/>
    <property type="molecule type" value="Genomic_DNA"/>
</dbReference>
<feature type="non-terminal residue" evidence="1">
    <location>
        <position position="1"/>
    </location>
</feature>
<evidence type="ECO:0000313" key="1">
    <source>
        <dbReference type="EMBL" id="CAG8778075.1"/>
    </source>
</evidence>
<evidence type="ECO:0000313" key="2">
    <source>
        <dbReference type="Proteomes" id="UP000789366"/>
    </source>
</evidence>